<dbReference type="PIRSF" id="PIRSF036949">
    <property type="entry name" value="RPA32"/>
    <property type="match status" value="1"/>
</dbReference>
<comment type="caution">
    <text evidence="8">The sequence shown here is derived from an EMBL/GenBank/DDBJ whole genome shotgun (WGS) entry which is preliminary data.</text>
</comment>
<dbReference type="EMBL" id="JAAAIN010000132">
    <property type="protein sequence ID" value="KAG0319741.1"/>
    <property type="molecule type" value="Genomic_DNA"/>
</dbReference>
<feature type="domain" description="Replication protein A C-terminal" evidence="7">
    <location>
        <begin position="158"/>
        <end position="263"/>
    </location>
</feature>
<evidence type="ECO:0000256" key="6">
    <source>
        <dbReference type="SAM" id="MobiDB-lite"/>
    </source>
</evidence>
<organism evidence="8 9">
    <name type="scientific">Linnemannia gamsii</name>
    <dbReference type="NCBI Taxonomy" id="64522"/>
    <lineage>
        <taxon>Eukaryota</taxon>
        <taxon>Fungi</taxon>
        <taxon>Fungi incertae sedis</taxon>
        <taxon>Mucoromycota</taxon>
        <taxon>Mortierellomycotina</taxon>
        <taxon>Mortierellomycetes</taxon>
        <taxon>Mortierellales</taxon>
        <taxon>Mortierellaceae</taxon>
        <taxon>Linnemannia</taxon>
    </lineage>
</organism>
<dbReference type="GO" id="GO:0035861">
    <property type="term" value="C:site of double-strand break"/>
    <property type="evidence" value="ECO:0007669"/>
    <property type="project" value="TreeGrafter"/>
</dbReference>
<dbReference type="CDD" id="cd04478">
    <property type="entry name" value="RPA2_DBD_D"/>
    <property type="match status" value="1"/>
</dbReference>
<accession>A0A9P6UUE1</accession>
<reference evidence="8" key="1">
    <citation type="journal article" date="2020" name="Fungal Divers.">
        <title>Resolving the Mortierellaceae phylogeny through synthesis of multi-gene phylogenetics and phylogenomics.</title>
        <authorList>
            <person name="Vandepol N."/>
            <person name="Liber J."/>
            <person name="Desiro A."/>
            <person name="Na H."/>
            <person name="Kennedy M."/>
            <person name="Barry K."/>
            <person name="Grigoriev I.V."/>
            <person name="Miller A.N."/>
            <person name="O'Donnell K."/>
            <person name="Stajich J.E."/>
            <person name="Bonito G."/>
        </authorList>
    </citation>
    <scope>NUCLEOTIDE SEQUENCE</scope>
    <source>
        <strain evidence="8">NVP60</strain>
    </source>
</reference>
<keyword evidence="4" id="KW-0238">DNA-binding</keyword>
<dbReference type="InterPro" id="IPR014646">
    <property type="entry name" value="Rfa2/RPA32"/>
</dbReference>
<keyword evidence="9" id="KW-1185">Reference proteome</keyword>
<evidence type="ECO:0000259" key="7">
    <source>
        <dbReference type="Pfam" id="PF08784"/>
    </source>
</evidence>
<dbReference type="GO" id="GO:0005662">
    <property type="term" value="C:DNA replication factor A complex"/>
    <property type="evidence" value="ECO:0007669"/>
    <property type="project" value="TreeGrafter"/>
</dbReference>
<dbReference type="GO" id="GO:0006289">
    <property type="term" value="P:nucleotide-excision repair"/>
    <property type="evidence" value="ECO:0007669"/>
    <property type="project" value="TreeGrafter"/>
</dbReference>
<comment type="similarity">
    <text evidence="2">Belongs to the replication factor A protein 2 family.</text>
</comment>
<dbReference type="InterPro" id="IPR036388">
    <property type="entry name" value="WH-like_DNA-bd_sf"/>
</dbReference>
<dbReference type="PANTHER" id="PTHR13989:SF16">
    <property type="entry name" value="REPLICATION PROTEIN A2"/>
    <property type="match status" value="1"/>
</dbReference>
<sequence length="268" mass="29054">MSNYNRGGYSSSQGQGYVQDSFGNDGAAPKRTYNHSLRPVTIKQILGATQTQADGDFKIDGQDVGQVTLVAAVRGVNPSATQNNYMIEDGTGVTDAKKYSSDPDDTEELGNIVSGTYVRIVGAVKNFNQKQYVQVHSIRPIASMNEVTYHNLEVLYVHVNATRNKKGGHGASSSSSAYGQHHNSMQGMSSTDTHMRGGHDTDDVAQSISDFIDNHPGKDSGVGAHRREIIAAFGQRLGGDNKVNDMIAMMEENGHLYATEDEHFNTTH</sequence>
<dbReference type="GO" id="GO:0000724">
    <property type="term" value="P:double-strand break repair via homologous recombination"/>
    <property type="evidence" value="ECO:0007669"/>
    <property type="project" value="TreeGrafter"/>
</dbReference>
<evidence type="ECO:0000313" key="8">
    <source>
        <dbReference type="EMBL" id="KAG0319741.1"/>
    </source>
</evidence>
<keyword evidence="5" id="KW-0539">Nucleus</keyword>
<dbReference type="Pfam" id="PF08784">
    <property type="entry name" value="RPA_C"/>
    <property type="match status" value="1"/>
</dbReference>
<keyword evidence="3" id="KW-0235">DNA replication</keyword>
<dbReference type="SUPFAM" id="SSF50249">
    <property type="entry name" value="Nucleic acid-binding proteins"/>
    <property type="match status" value="1"/>
</dbReference>
<evidence type="ECO:0000256" key="5">
    <source>
        <dbReference type="ARBA" id="ARBA00023242"/>
    </source>
</evidence>
<feature type="region of interest" description="Disordered" evidence="6">
    <location>
        <begin position="165"/>
        <end position="203"/>
    </location>
</feature>
<evidence type="ECO:0000256" key="1">
    <source>
        <dbReference type="ARBA" id="ARBA00004123"/>
    </source>
</evidence>
<dbReference type="Gene3D" id="2.40.50.140">
    <property type="entry name" value="Nucleic acid-binding proteins"/>
    <property type="match status" value="1"/>
</dbReference>
<feature type="compositionally biased region" description="Polar residues" evidence="6">
    <location>
        <begin position="181"/>
        <end position="192"/>
    </location>
</feature>
<feature type="compositionally biased region" description="Low complexity" evidence="6">
    <location>
        <begin position="1"/>
        <end position="17"/>
    </location>
</feature>
<feature type="region of interest" description="Disordered" evidence="6">
    <location>
        <begin position="1"/>
        <end position="33"/>
    </location>
</feature>
<dbReference type="Proteomes" id="UP000823405">
    <property type="component" value="Unassembled WGS sequence"/>
</dbReference>
<dbReference type="InterPro" id="IPR014892">
    <property type="entry name" value="RPA_C"/>
</dbReference>
<evidence type="ECO:0000313" key="9">
    <source>
        <dbReference type="Proteomes" id="UP000823405"/>
    </source>
</evidence>
<dbReference type="PANTHER" id="PTHR13989">
    <property type="entry name" value="REPLICATION PROTEIN A-RELATED"/>
    <property type="match status" value="1"/>
</dbReference>
<name>A0A9P6UUE1_9FUNG</name>
<dbReference type="GO" id="GO:0003697">
    <property type="term" value="F:single-stranded DNA binding"/>
    <property type="evidence" value="ECO:0007669"/>
    <property type="project" value="TreeGrafter"/>
</dbReference>
<gene>
    <name evidence="8" type="primary">RFA2</name>
    <name evidence="8" type="ORF">BGZ97_001541</name>
</gene>
<dbReference type="AlphaFoldDB" id="A0A9P6UUE1"/>
<proteinExistence type="inferred from homology"/>
<dbReference type="GO" id="GO:0006260">
    <property type="term" value="P:DNA replication"/>
    <property type="evidence" value="ECO:0007669"/>
    <property type="project" value="UniProtKB-KW"/>
</dbReference>
<evidence type="ECO:0000256" key="2">
    <source>
        <dbReference type="ARBA" id="ARBA00007815"/>
    </source>
</evidence>
<evidence type="ECO:0000256" key="4">
    <source>
        <dbReference type="ARBA" id="ARBA00023125"/>
    </source>
</evidence>
<dbReference type="OrthoDB" id="25571at2759"/>
<dbReference type="Gene3D" id="1.10.10.10">
    <property type="entry name" value="Winged helix-like DNA-binding domain superfamily/Winged helix DNA-binding domain"/>
    <property type="match status" value="1"/>
</dbReference>
<dbReference type="GO" id="GO:0000781">
    <property type="term" value="C:chromosome, telomeric region"/>
    <property type="evidence" value="ECO:0007669"/>
    <property type="project" value="TreeGrafter"/>
</dbReference>
<feature type="compositionally biased region" description="Basic and acidic residues" evidence="6">
    <location>
        <begin position="193"/>
        <end position="202"/>
    </location>
</feature>
<evidence type="ECO:0000256" key="3">
    <source>
        <dbReference type="ARBA" id="ARBA00022705"/>
    </source>
</evidence>
<dbReference type="InterPro" id="IPR040260">
    <property type="entry name" value="RFA2-like"/>
</dbReference>
<dbReference type="InterPro" id="IPR012340">
    <property type="entry name" value="NA-bd_OB-fold"/>
</dbReference>
<comment type="subcellular location">
    <subcellularLocation>
        <location evidence="1">Nucleus</location>
    </subcellularLocation>
</comment>
<protein>
    <submittedName>
        <fullName evidence="8">Replication factor A protein 2</fullName>
    </submittedName>
</protein>